<dbReference type="GO" id="GO:0016740">
    <property type="term" value="F:transferase activity"/>
    <property type="evidence" value="ECO:0007669"/>
    <property type="project" value="UniProtKB-KW"/>
</dbReference>
<dbReference type="PANTHER" id="PTHR34180:SF1">
    <property type="entry name" value="BETA-ALANYL-DOPAMINE_CARCININE HYDROLASE"/>
    <property type="match status" value="1"/>
</dbReference>
<dbReference type="InterPro" id="IPR047794">
    <property type="entry name" value="C45_proenzyme-like"/>
</dbReference>
<name>D9SU70_CLOC7</name>
<dbReference type="KEGG" id="ccb:Clocel_3136"/>
<dbReference type="PANTHER" id="PTHR34180">
    <property type="entry name" value="PEPTIDASE C45"/>
    <property type="match status" value="1"/>
</dbReference>
<proteinExistence type="predicted"/>
<dbReference type="RefSeq" id="WP_010073202.1">
    <property type="nucleotide sequence ID" value="NC_014393.1"/>
</dbReference>
<dbReference type="HOGENOM" id="CLU_037787_0_1_9"/>
<dbReference type="NCBIfam" id="NF040521">
    <property type="entry name" value="C45_proenzyme"/>
    <property type="match status" value="1"/>
</dbReference>
<keyword evidence="2" id="KW-1185">Reference proteome</keyword>
<evidence type="ECO:0000313" key="2">
    <source>
        <dbReference type="Proteomes" id="UP000002730"/>
    </source>
</evidence>
<dbReference type="EMBL" id="CP002160">
    <property type="protein sequence ID" value="ADL52825.1"/>
    <property type="molecule type" value="Genomic_DNA"/>
</dbReference>
<organism evidence="1 2">
    <name type="scientific">Clostridium cellulovorans (strain ATCC 35296 / DSM 3052 / OCM 3 / 743B)</name>
    <dbReference type="NCBI Taxonomy" id="573061"/>
    <lineage>
        <taxon>Bacteria</taxon>
        <taxon>Bacillati</taxon>
        <taxon>Bacillota</taxon>
        <taxon>Clostridia</taxon>
        <taxon>Eubacteriales</taxon>
        <taxon>Clostridiaceae</taxon>
        <taxon>Clostridium</taxon>
    </lineage>
</organism>
<reference evidence="1 2" key="1">
    <citation type="submission" date="2010-08" db="EMBL/GenBank/DDBJ databases">
        <title>Complete sequence of Clostridium cellulovorans 743B.</title>
        <authorList>
            <consortium name="US DOE Joint Genome Institute"/>
            <person name="Lucas S."/>
            <person name="Copeland A."/>
            <person name="Lapidus A."/>
            <person name="Cheng J.-F."/>
            <person name="Bruce D."/>
            <person name="Goodwin L."/>
            <person name="Pitluck S."/>
            <person name="Chertkov O."/>
            <person name="Detter J.C."/>
            <person name="Han C."/>
            <person name="Tapia R."/>
            <person name="Land M."/>
            <person name="Hauser L."/>
            <person name="Chang Y.-J."/>
            <person name="Jeffries C."/>
            <person name="Kyrpides N."/>
            <person name="Ivanova N."/>
            <person name="Mikhailova N."/>
            <person name="Hemme C.L."/>
            <person name="Woyke T."/>
        </authorList>
    </citation>
    <scope>NUCLEOTIDE SEQUENCE [LARGE SCALE GENOMIC DNA]</scope>
    <source>
        <strain evidence="2">ATCC 35296 / DSM 3052 / OCM 3 / 743B</strain>
    </source>
</reference>
<evidence type="ECO:0000313" key="1">
    <source>
        <dbReference type="EMBL" id="ADL52825.1"/>
    </source>
</evidence>
<sequence>MNKKLKVLEVSSNPIERGLQIGEENAFLIKEFVSMVHENYRELCGGILEIEEVREHLGKCLDISQKFAPDLYIELEGIAKASNVAIDDIIFINSFLELINFRFPKTCKEIFGCTSLGVANDNEDNKKVYVAQNYDMEKYYKDYITLIKIKERETDTLLITFAGVLGCIGFNSCGIGLNINYLQANDLGTGILYPFVVRKALQQNRIGDALGAITTGFKASGMNYLLSDSLGNIFDIEMAGKDFDILQMKDGFMSHSNHYKSEKLIKKDMMAYDLSLDSSFSRRGSTIIREHVCNKLLNKRKESFVLEDIKNILTDHTNYPYSICKHGDLNEDKYRGNETVFSSIFDLESREAHIAIGTPCKSDYFKYKL</sequence>
<dbReference type="STRING" id="573061.Clocel_3136"/>
<dbReference type="eggNOG" id="COG4927">
    <property type="taxonomic scope" value="Bacteria"/>
</dbReference>
<dbReference type="Proteomes" id="UP000002730">
    <property type="component" value="Chromosome"/>
</dbReference>
<protein>
    <submittedName>
        <fullName evidence="1">Peptidase C45 acyl-coenzyme A:6-aminopenicillanic acid acyl-transferase</fullName>
    </submittedName>
</protein>
<dbReference type="Gene3D" id="1.10.10.2120">
    <property type="match status" value="1"/>
</dbReference>
<keyword evidence="1" id="KW-0808">Transferase</keyword>
<dbReference type="InterPro" id="IPR047801">
    <property type="entry name" value="Peptidase_C45"/>
</dbReference>
<dbReference type="Gene3D" id="3.60.60.10">
    <property type="entry name" value="Penicillin V Acylase, Chain A"/>
    <property type="match status" value="1"/>
</dbReference>
<dbReference type="AlphaFoldDB" id="D9SU70"/>
<gene>
    <name evidence="1" type="ordered locus">Clocel_3136</name>
</gene>
<accession>D9SU70</accession>
<dbReference type="OrthoDB" id="8109453at2"/>